<keyword evidence="1" id="KW-0238">DNA-binding</keyword>
<protein>
    <submittedName>
        <fullName evidence="6">Unannotated protein</fullName>
    </submittedName>
</protein>
<evidence type="ECO:0000313" key="6">
    <source>
        <dbReference type="EMBL" id="CAB4790291.1"/>
    </source>
</evidence>
<dbReference type="GO" id="GO:0003677">
    <property type="term" value="F:DNA binding"/>
    <property type="evidence" value="ECO:0007669"/>
    <property type="project" value="UniProtKB-KW"/>
</dbReference>
<feature type="domain" description="Core-binding (CB)" evidence="5">
    <location>
        <begin position="58"/>
        <end position="137"/>
    </location>
</feature>
<dbReference type="SUPFAM" id="SSF56349">
    <property type="entry name" value="DNA breaking-rejoining enzymes"/>
    <property type="match status" value="1"/>
</dbReference>
<dbReference type="EMBL" id="CAFAAI010000041">
    <property type="protein sequence ID" value="CAB4790291.1"/>
    <property type="molecule type" value="Genomic_DNA"/>
</dbReference>
<evidence type="ECO:0000256" key="2">
    <source>
        <dbReference type="ARBA" id="ARBA00023172"/>
    </source>
</evidence>
<sequence length="327" mass="36687">MASFRQRNNKWQARISRDGHPDQVKTFEAKADAERWARSVESEMDKGHFVSVSEAQRTTLGDVIERYLVEVTPRMKSATEDTIRLKALIRKPIAKWSMANLSAARVAAFRDERLSEVSAGTVIRELAYVSAIINHARREWGINVPNPVQMVRKPPSPPARSRVLTDDEISVLLKVFEPVGRRSHWVTPIVELALETAMRRGELLSLRWENINLKARTAYLPTTKNGDARTVPLSSTALHILEKLPRHLSGSVFPMNASALNAAFKRGLSRSGLEDIRFHDLRRTAITKMAEKLPNVIELAAVSGHKSLMVLKGYYRPSASDLALKLG</sequence>
<evidence type="ECO:0000259" key="4">
    <source>
        <dbReference type="PROSITE" id="PS51898"/>
    </source>
</evidence>
<dbReference type="InterPro" id="IPR011010">
    <property type="entry name" value="DNA_brk_join_enz"/>
</dbReference>
<dbReference type="PANTHER" id="PTHR30349:SF94">
    <property type="entry name" value="INTEGRASE_RECOMBINASE HI_1414-RELATED"/>
    <property type="match status" value="1"/>
</dbReference>
<dbReference type="PANTHER" id="PTHR30349">
    <property type="entry name" value="PHAGE INTEGRASE-RELATED"/>
    <property type="match status" value="1"/>
</dbReference>
<dbReference type="CDD" id="cd00796">
    <property type="entry name" value="INT_Rci_Hp1_C"/>
    <property type="match status" value="1"/>
</dbReference>
<keyword evidence="2" id="KW-0233">DNA recombination</keyword>
<evidence type="ECO:0000256" key="3">
    <source>
        <dbReference type="SAM" id="MobiDB-lite"/>
    </source>
</evidence>
<dbReference type="InterPro" id="IPR013762">
    <property type="entry name" value="Integrase-like_cat_sf"/>
</dbReference>
<gene>
    <name evidence="6" type="ORF">UFOPK2992_00370</name>
</gene>
<accession>A0A6J6WYT0</accession>
<dbReference type="Pfam" id="PF00589">
    <property type="entry name" value="Phage_integrase"/>
    <property type="match status" value="1"/>
</dbReference>
<evidence type="ECO:0000259" key="5">
    <source>
        <dbReference type="PROSITE" id="PS51900"/>
    </source>
</evidence>
<organism evidence="6">
    <name type="scientific">freshwater metagenome</name>
    <dbReference type="NCBI Taxonomy" id="449393"/>
    <lineage>
        <taxon>unclassified sequences</taxon>
        <taxon>metagenomes</taxon>
        <taxon>ecological metagenomes</taxon>
    </lineage>
</organism>
<feature type="compositionally biased region" description="Polar residues" evidence="3">
    <location>
        <begin position="1"/>
        <end position="11"/>
    </location>
</feature>
<dbReference type="InterPro" id="IPR044068">
    <property type="entry name" value="CB"/>
</dbReference>
<name>A0A6J6WYT0_9ZZZZ</name>
<dbReference type="PROSITE" id="PS51900">
    <property type="entry name" value="CB"/>
    <property type="match status" value="1"/>
</dbReference>
<dbReference type="InterPro" id="IPR050090">
    <property type="entry name" value="Tyrosine_recombinase_XerCD"/>
</dbReference>
<dbReference type="GO" id="GO:0006310">
    <property type="term" value="P:DNA recombination"/>
    <property type="evidence" value="ECO:0007669"/>
    <property type="project" value="UniProtKB-KW"/>
</dbReference>
<dbReference type="Gene3D" id="1.10.443.10">
    <property type="entry name" value="Intergrase catalytic core"/>
    <property type="match status" value="1"/>
</dbReference>
<dbReference type="PROSITE" id="PS51898">
    <property type="entry name" value="TYR_RECOMBINASE"/>
    <property type="match status" value="1"/>
</dbReference>
<proteinExistence type="predicted"/>
<dbReference type="GO" id="GO:0015074">
    <property type="term" value="P:DNA integration"/>
    <property type="evidence" value="ECO:0007669"/>
    <property type="project" value="InterPro"/>
</dbReference>
<dbReference type="Gene3D" id="1.10.150.130">
    <property type="match status" value="1"/>
</dbReference>
<dbReference type="InterPro" id="IPR010998">
    <property type="entry name" value="Integrase_recombinase_N"/>
</dbReference>
<dbReference type="InterPro" id="IPR002104">
    <property type="entry name" value="Integrase_catalytic"/>
</dbReference>
<reference evidence="6" key="1">
    <citation type="submission" date="2020-05" db="EMBL/GenBank/DDBJ databases">
        <authorList>
            <person name="Chiriac C."/>
            <person name="Salcher M."/>
            <person name="Ghai R."/>
            <person name="Kavagutti S V."/>
        </authorList>
    </citation>
    <scope>NUCLEOTIDE SEQUENCE</scope>
</reference>
<feature type="domain" description="Tyr recombinase" evidence="4">
    <location>
        <begin position="159"/>
        <end position="327"/>
    </location>
</feature>
<feature type="region of interest" description="Disordered" evidence="3">
    <location>
        <begin position="1"/>
        <end position="23"/>
    </location>
</feature>
<dbReference type="AlphaFoldDB" id="A0A6J6WYT0"/>
<evidence type="ECO:0000256" key="1">
    <source>
        <dbReference type="ARBA" id="ARBA00023125"/>
    </source>
</evidence>